<comment type="caution">
    <text evidence="2">The sequence shown here is derived from an EMBL/GenBank/DDBJ whole genome shotgun (WGS) entry which is preliminary data.</text>
</comment>
<feature type="domain" description="Calcineurin-like phosphoesterase" evidence="1">
    <location>
        <begin position="10"/>
        <end position="201"/>
    </location>
</feature>
<dbReference type="GO" id="GO:0016787">
    <property type="term" value="F:hydrolase activity"/>
    <property type="evidence" value="ECO:0007669"/>
    <property type="project" value="UniProtKB-KW"/>
</dbReference>
<dbReference type="CDD" id="cd00144">
    <property type="entry name" value="MPP_PPP_family"/>
    <property type="match status" value="1"/>
</dbReference>
<dbReference type="PANTHER" id="PTHR42850:SF4">
    <property type="entry name" value="ZINC-DEPENDENT ENDOPOLYPHOSPHATASE"/>
    <property type="match status" value="1"/>
</dbReference>
<dbReference type="Gene3D" id="3.60.21.10">
    <property type="match status" value="1"/>
</dbReference>
<dbReference type="EMBL" id="JAVUPU010000005">
    <property type="protein sequence ID" value="MDT9599703.1"/>
    <property type="molecule type" value="Genomic_DNA"/>
</dbReference>
<name>A0ABU3Q8G7_9SPHN</name>
<dbReference type="InterPro" id="IPR050126">
    <property type="entry name" value="Ap4A_hydrolase"/>
</dbReference>
<evidence type="ECO:0000259" key="1">
    <source>
        <dbReference type="Pfam" id="PF00149"/>
    </source>
</evidence>
<evidence type="ECO:0000313" key="2">
    <source>
        <dbReference type="EMBL" id="MDT9599703.1"/>
    </source>
</evidence>
<dbReference type="Proteomes" id="UP001259572">
    <property type="component" value="Unassembled WGS sequence"/>
</dbReference>
<organism evidence="2 3">
    <name type="scientific">Sphingosinicella rhizophila</name>
    <dbReference type="NCBI Taxonomy" id="3050082"/>
    <lineage>
        <taxon>Bacteria</taxon>
        <taxon>Pseudomonadati</taxon>
        <taxon>Pseudomonadota</taxon>
        <taxon>Alphaproteobacteria</taxon>
        <taxon>Sphingomonadales</taxon>
        <taxon>Sphingosinicellaceae</taxon>
        <taxon>Sphingosinicella</taxon>
    </lineage>
</organism>
<reference evidence="2 3" key="1">
    <citation type="submission" date="2023-05" db="EMBL/GenBank/DDBJ databases">
        <authorList>
            <person name="Guo Y."/>
        </authorList>
    </citation>
    <scope>NUCLEOTIDE SEQUENCE [LARGE SCALE GENOMIC DNA]</scope>
    <source>
        <strain evidence="2 3">GR2756</strain>
    </source>
</reference>
<keyword evidence="3" id="KW-1185">Reference proteome</keyword>
<dbReference type="PANTHER" id="PTHR42850">
    <property type="entry name" value="METALLOPHOSPHOESTERASE"/>
    <property type="match status" value="1"/>
</dbReference>
<proteinExistence type="predicted"/>
<dbReference type="InterPro" id="IPR004843">
    <property type="entry name" value="Calcineurin-like_PHP"/>
</dbReference>
<dbReference type="Pfam" id="PF00149">
    <property type="entry name" value="Metallophos"/>
    <property type="match status" value="1"/>
</dbReference>
<dbReference type="InterPro" id="IPR029052">
    <property type="entry name" value="Metallo-depent_PP-like"/>
</dbReference>
<dbReference type="EC" id="3.1.-.-" evidence="2"/>
<sequence>MPKGKAGARAYAVGDIHGRLDLLNIMLQRIEDDIAARPSRRNFIVFLGDLIDRGPDSAAVVERLRAYSPQDGRPVFLAGNHEEVLLRMLSGESELLASWLKFGGAECAQSYGLDPDALRRLDEEAALQLLQAKVPRAHVEFLEGFADTFRFGDYLFVHAGIRPGVAIEEQTRFDLRWIREPFLSDVKEHGFVVVHGHTIVERVEERANRIAIDTGAYRSNMLTALAIEDGQRWYLATNRNDLRAGLGGGAVRSAAA</sequence>
<dbReference type="SUPFAM" id="SSF56300">
    <property type="entry name" value="Metallo-dependent phosphatases"/>
    <property type="match status" value="1"/>
</dbReference>
<protein>
    <submittedName>
        <fullName evidence="2">Metallophosphoesterase family protein</fullName>
        <ecNumber evidence="2">3.1.-.-</ecNumber>
    </submittedName>
</protein>
<accession>A0ABU3Q8G7</accession>
<evidence type="ECO:0000313" key="3">
    <source>
        <dbReference type="Proteomes" id="UP001259572"/>
    </source>
</evidence>
<keyword evidence="2" id="KW-0378">Hydrolase</keyword>
<gene>
    <name evidence="2" type="ORF">RQX22_12145</name>
</gene>